<evidence type="ECO:0000313" key="2">
    <source>
        <dbReference type="EMBL" id="GAA0468104.1"/>
    </source>
</evidence>
<protein>
    <recommendedName>
        <fullName evidence="1">Xylose isomerase-like TIM barrel domain-containing protein</fullName>
    </recommendedName>
</protein>
<dbReference type="PANTHER" id="PTHR12110:SF53">
    <property type="entry name" value="BLR5974 PROTEIN"/>
    <property type="match status" value="1"/>
</dbReference>
<reference evidence="3" key="1">
    <citation type="journal article" date="2019" name="Int. J. Syst. Evol. Microbiol.">
        <title>The Global Catalogue of Microorganisms (GCM) 10K type strain sequencing project: providing services to taxonomists for standard genome sequencing and annotation.</title>
        <authorList>
            <consortium name="The Broad Institute Genomics Platform"/>
            <consortium name="The Broad Institute Genome Sequencing Center for Infectious Disease"/>
            <person name="Wu L."/>
            <person name="Ma J."/>
        </authorList>
    </citation>
    <scope>NUCLEOTIDE SEQUENCE [LARGE SCALE GENOMIC DNA]</scope>
    <source>
        <strain evidence="3">JCM 14193</strain>
    </source>
</reference>
<accession>A0ABP3JZT0</accession>
<feature type="domain" description="Xylose isomerase-like TIM barrel" evidence="1">
    <location>
        <begin position="24"/>
        <end position="251"/>
    </location>
</feature>
<dbReference type="InterPro" id="IPR050312">
    <property type="entry name" value="IolE/XylAMocC-like"/>
</dbReference>
<evidence type="ECO:0000259" key="1">
    <source>
        <dbReference type="Pfam" id="PF01261"/>
    </source>
</evidence>
<proteinExistence type="predicted"/>
<sequence length="268" mass="30448">MLNQLALNTNTYHGFSLKEALKGAYDAGFKQVEIAAVRDHTAHVTTDFTERQFDEVKELLELYNLTCIGVSAHSNVMTDEGIQQLVENIDLAEVFDCKYVVTATGDSHDDMDVIDDIQTLVKNLEPVVEKCNRLNKTLVIETHGNNFATGKSLMKLVNALNNQVKINYDTANVIFYGNQEPYNDLEESVQYVEFIHLKDKQGDHHEFNFPAIGDGYLDYGRLFRILEENGFVGPISVEVEFTPEGPRNIDEVHQAVKRSYQYLHKKLV</sequence>
<dbReference type="SUPFAM" id="SSF51658">
    <property type="entry name" value="Xylose isomerase-like"/>
    <property type="match status" value="1"/>
</dbReference>
<organism evidence="2 3">
    <name type="scientific">Alkalibacillus silvisoli</name>
    <dbReference type="NCBI Taxonomy" id="392823"/>
    <lineage>
        <taxon>Bacteria</taxon>
        <taxon>Bacillati</taxon>
        <taxon>Bacillota</taxon>
        <taxon>Bacilli</taxon>
        <taxon>Bacillales</taxon>
        <taxon>Bacillaceae</taxon>
        <taxon>Alkalibacillus</taxon>
    </lineage>
</organism>
<name>A0ABP3JZT0_9BACI</name>
<dbReference type="Gene3D" id="3.20.20.150">
    <property type="entry name" value="Divalent-metal-dependent TIM barrel enzymes"/>
    <property type="match status" value="1"/>
</dbReference>
<gene>
    <name evidence="2" type="ORF">GCM10008935_25000</name>
</gene>
<dbReference type="RefSeq" id="WP_343784039.1">
    <property type="nucleotide sequence ID" value="NZ_BAAACZ010000021.1"/>
</dbReference>
<dbReference type="Pfam" id="PF01261">
    <property type="entry name" value="AP_endonuc_2"/>
    <property type="match status" value="1"/>
</dbReference>
<dbReference type="Proteomes" id="UP001500740">
    <property type="component" value="Unassembled WGS sequence"/>
</dbReference>
<dbReference type="PANTHER" id="PTHR12110">
    <property type="entry name" value="HYDROXYPYRUVATE ISOMERASE"/>
    <property type="match status" value="1"/>
</dbReference>
<evidence type="ECO:0000313" key="3">
    <source>
        <dbReference type="Proteomes" id="UP001500740"/>
    </source>
</evidence>
<dbReference type="EMBL" id="BAAACZ010000021">
    <property type="protein sequence ID" value="GAA0468104.1"/>
    <property type="molecule type" value="Genomic_DNA"/>
</dbReference>
<comment type="caution">
    <text evidence="2">The sequence shown here is derived from an EMBL/GenBank/DDBJ whole genome shotgun (WGS) entry which is preliminary data.</text>
</comment>
<dbReference type="InterPro" id="IPR036237">
    <property type="entry name" value="Xyl_isomerase-like_sf"/>
</dbReference>
<keyword evidence="3" id="KW-1185">Reference proteome</keyword>
<dbReference type="InterPro" id="IPR013022">
    <property type="entry name" value="Xyl_isomerase-like_TIM-brl"/>
</dbReference>